<evidence type="ECO:0000259" key="7">
    <source>
        <dbReference type="PROSITE" id="PS50106"/>
    </source>
</evidence>
<feature type="region of interest" description="Disordered" evidence="6">
    <location>
        <begin position="647"/>
        <end position="674"/>
    </location>
</feature>
<dbReference type="OrthoDB" id="9812068at2"/>
<proteinExistence type="inferred from homology"/>
<dbReference type="Pfam" id="PF17804">
    <property type="entry name" value="TSP_NTD"/>
    <property type="match status" value="1"/>
</dbReference>
<dbReference type="KEGG" id="seds:AAY24_00620"/>
<dbReference type="SMART" id="SM00245">
    <property type="entry name" value="TSPc"/>
    <property type="match status" value="1"/>
</dbReference>
<dbReference type="Pfam" id="PF11818">
    <property type="entry name" value="DUF3340"/>
    <property type="match status" value="1"/>
</dbReference>
<sequence length="700" mass="79501">MRTKSMKFRYLLLWSLLLFQGVTLAWASVKEVPVDELQPTRAQRQSTLIILKVIDEYHYKKHSLDDEMSRAILNRYLDTLDPNKSFFLQDDIDRFNVISDRLDDDLKEARLNSAFSVFRVYRQRIDERVKHALQLLERDYDFTIDESYQFDRENSPWAADQAEMDELWRKKVKSDILSLKLKDKPLDEIRSTLRKRYQGIQRRTHQMDSDDIFQVFINSYTLSLEPHTSYMSPRVSENFDISMRLSLEGIGAVLKNENEYTVVQRTVVGGPAALSGQVNPGDRIIGVAQGVDGDMEDVIGWRLQDVVELIRGAKGTTVRLQLLPEEEGSAGRSKTVTLVRNQIRLEDQAAKKFVIDGLGNMGNIRIGVIDIPAFYRDFQGYSKGDKDFTSTTRDVRKLIRELEQEGVDGIVIDLRENGGGSLVEATELTGLFIPSGPVVQVKNASGDLDVETDPDPEQVYTGPLAVLVDRHSASASEIFAGAIQDYRRGIIIGEPTFGKGTVQTLVDLGRFVRYGEKNLGRLRLTMAQFFRVNGGSTQFKGVVPDIEYPSAVQSDDLGERSLDNSLPWAKIKPVNYQVEGLGSLEPYRRMHQLRIKDDPGFIYLSQLEAMRKEVKAQDTVSLLERDREIEWNQREERRKAEKNRFLMAIGRDPEPEDAAEDSHAEPIDDEDDPVSRIMLNEAAHILADYIGGNARAAMVN</sequence>
<dbReference type="InterPro" id="IPR001478">
    <property type="entry name" value="PDZ"/>
</dbReference>
<evidence type="ECO:0000256" key="3">
    <source>
        <dbReference type="ARBA" id="ARBA00022801"/>
    </source>
</evidence>
<name>A0A0F7JRQ2_9GAMM</name>
<dbReference type="CDD" id="cd07560">
    <property type="entry name" value="Peptidase_S41_CPP"/>
    <property type="match status" value="1"/>
</dbReference>
<feature type="domain" description="PDZ" evidence="7">
    <location>
        <begin position="240"/>
        <end position="313"/>
    </location>
</feature>
<dbReference type="InterPro" id="IPR036034">
    <property type="entry name" value="PDZ_sf"/>
</dbReference>
<dbReference type="EMBL" id="CP011412">
    <property type="protein sequence ID" value="AKH19096.1"/>
    <property type="molecule type" value="Genomic_DNA"/>
</dbReference>
<evidence type="ECO:0000256" key="2">
    <source>
        <dbReference type="ARBA" id="ARBA00022670"/>
    </source>
</evidence>
<keyword evidence="3 5" id="KW-0378">Hydrolase</keyword>
<dbReference type="PATRIC" id="fig|1543721.4.peg.130"/>
<dbReference type="Pfam" id="PF00595">
    <property type="entry name" value="PDZ"/>
    <property type="match status" value="1"/>
</dbReference>
<dbReference type="InterPro" id="IPR005151">
    <property type="entry name" value="Tail-specific_protease"/>
</dbReference>
<keyword evidence="4 5" id="KW-0720">Serine protease</keyword>
<dbReference type="InterPro" id="IPR040573">
    <property type="entry name" value="TSP_N"/>
</dbReference>
<evidence type="ECO:0000313" key="9">
    <source>
        <dbReference type="Proteomes" id="UP000034410"/>
    </source>
</evidence>
<dbReference type="AlphaFoldDB" id="A0A0F7JRQ2"/>
<dbReference type="InterPro" id="IPR020992">
    <property type="entry name" value="Tail_Prtase_C"/>
</dbReference>
<dbReference type="Proteomes" id="UP000034410">
    <property type="component" value="Chromosome"/>
</dbReference>
<dbReference type="GO" id="GO:0006508">
    <property type="term" value="P:proteolysis"/>
    <property type="evidence" value="ECO:0007669"/>
    <property type="project" value="UniProtKB-KW"/>
</dbReference>
<reference evidence="8 9" key="1">
    <citation type="journal article" date="2015" name="Genome Announc.">
        <title>Complete Genome Sequence of Sedimenticola thiotaurini Strain SIP-G1, a Polyphosphate- and Polyhydroxyalkanoate-Accumulating Sulfur-Oxidizing Gammaproteobacterium Isolated from Salt Marsh Sediments.</title>
        <authorList>
            <person name="Flood B.E."/>
            <person name="Jones D.S."/>
            <person name="Bailey J.V."/>
        </authorList>
    </citation>
    <scope>NUCLEOTIDE SEQUENCE [LARGE SCALE GENOMIC DNA]</scope>
    <source>
        <strain evidence="8 9">SIP-G1</strain>
    </source>
</reference>
<dbReference type="Gene3D" id="2.30.42.10">
    <property type="match status" value="1"/>
</dbReference>
<dbReference type="GO" id="GO:0004175">
    <property type="term" value="F:endopeptidase activity"/>
    <property type="evidence" value="ECO:0007669"/>
    <property type="project" value="TreeGrafter"/>
</dbReference>
<dbReference type="PANTHER" id="PTHR32060:SF22">
    <property type="entry name" value="CARBOXYL-TERMINAL-PROCESSING PEPTIDASE 3, CHLOROPLASTIC"/>
    <property type="match status" value="1"/>
</dbReference>
<dbReference type="GO" id="GO:0008236">
    <property type="term" value="F:serine-type peptidase activity"/>
    <property type="evidence" value="ECO:0007669"/>
    <property type="project" value="UniProtKB-KW"/>
</dbReference>
<accession>A0A0F7JRQ2</accession>
<dbReference type="InterPro" id="IPR004447">
    <property type="entry name" value="Peptidase_S41A"/>
</dbReference>
<evidence type="ECO:0000256" key="6">
    <source>
        <dbReference type="SAM" id="MobiDB-lite"/>
    </source>
</evidence>
<dbReference type="InterPro" id="IPR029045">
    <property type="entry name" value="ClpP/crotonase-like_dom_sf"/>
</dbReference>
<dbReference type="GO" id="GO:0007165">
    <property type="term" value="P:signal transduction"/>
    <property type="evidence" value="ECO:0007669"/>
    <property type="project" value="TreeGrafter"/>
</dbReference>
<dbReference type="PROSITE" id="PS50106">
    <property type="entry name" value="PDZ"/>
    <property type="match status" value="1"/>
</dbReference>
<keyword evidence="9" id="KW-1185">Reference proteome</keyword>
<gene>
    <name evidence="8" type="ORF">AAY24_00620</name>
</gene>
<dbReference type="FunFam" id="3.90.226.10:FF:000090">
    <property type="entry name" value="Tail-specific protease"/>
    <property type="match status" value="1"/>
</dbReference>
<dbReference type="CDD" id="cd06782">
    <property type="entry name" value="cpPDZ_CPP-like"/>
    <property type="match status" value="1"/>
</dbReference>
<dbReference type="SMART" id="SM00228">
    <property type="entry name" value="PDZ"/>
    <property type="match status" value="1"/>
</dbReference>
<evidence type="ECO:0000256" key="4">
    <source>
        <dbReference type="ARBA" id="ARBA00022825"/>
    </source>
</evidence>
<evidence type="ECO:0000256" key="5">
    <source>
        <dbReference type="RuleBase" id="RU004404"/>
    </source>
</evidence>
<dbReference type="Pfam" id="PF03572">
    <property type="entry name" value="Peptidase_S41"/>
    <property type="match status" value="1"/>
</dbReference>
<evidence type="ECO:0000313" key="8">
    <source>
        <dbReference type="EMBL" id="AKH19096.1"/>
    </source>
</evidence>
<dbReference type="SUPFAM" id="SSF50156">
    <property type="entry name" value="PDZ domain-like"/>
    <property type="match status" value="1"/>
</dbReference>
<dbReference type="SUPFAM" id="SSF52096">
    <property type="entry name" value="ClpP/crotonase"/>
    <property type="match status" value="1"/>
</dbReference>
<organism evidence="8 9">
    <name type="scientific">Sedimenticola thiotaurini</name>
    <dbReference type="NCBI Taxonomy" id="1543721"/>
    <lineage>
        <taxon>Bacteria</taxon>
        <taxon>Pseudomonadati</taxon>
        <taxon>Pseudomonadota</taxon>
        <taxon>Gammaproteobacteria</taxon>
        <taxon>Chromatiales</taxon>
        <taxon>Sedimenticolaceae</taxon>
        <taxon>Sedimenticola</taxon>
    </lineage>
</organism>
<dbReference type="PANTHER" id="PTHR32060">
    <property type="entry name" value="TAIL-SPECIFIC PROTEASE"/>
    <property type="match status" value="1"/>
</dbReference>
<protein>
    <submittedName>
        <fullName evidence="8">Peptidase S41</fullName>
    </submittedName>
</protein>
<dbReference type="GO" id="GO:0030288">
    <property type="term" value="C:outer membrane-bounded periplasmic space"/>
    <property type="evidence" value="ECO:0007669"/>
    <property type="project" value="TreeGrafter"/>
</dbReference>
<dbReference type="NCBIfam" id="TIGR00225">
    <property type="entry name" value="prc"/>
    <property type="match status" value="1"/>
</dbReference>
<comment type="similarity">
    <text evidence="1 5">Belongs to the peptidase S41A family.</text>
</comment>
<dbReference type="Gene3D" id="3.90.226.10">
    <property type="entry name" value="2-enoyl-CoA Hydratase, Chain A, domain 1"/>
    <property type="match status" value="1"/>
</dbReference>
<keyword evidence="2 5" id="KW-0645">Protease</keyword>
<evidence type="ECO:0000256" key="1">
    <source>
        <dbReference type="ARBA" id="ARBA00009179"/>
    </source>
</evidence>